<dbReference type="GO" id="GO:0005525">
    <property type="term" value="F:GTP binding"/>
    <property type="evidence" value="ECO:0007669"/>
    <property type="project" value="UniProtKB-KW"/>
</dbReference>
<accession>A0A8H2WNL3</accession>
<dbReference type="InterPro" id="IPR027266">
    <property type="entry name" value="TrmE/GcvT-like"/>
</dbReference>
<evidence type="ECO:0000313" key="9">
    <source>
        <dbReference type="Proteomes" id="UP000663843"/>
    </source>
</evidence>
<dbReference type="NCBIfam" id="TIGR00231">
    <property type="entry name" value="small_GTP"/>
    <property type="match status" value="1"/>
</dbReference>
<proteinExistence type="inferred from homology"/>
<dbReference type="Gene3D" id="3.40.50.300">
    <property type="entry name" value="P-loop containing nucleotide triphosphate hydrolases"/>
    <property type="match status" value="1"/>
</dbReference>
<dbReference type="InterPro" id="IPR018948">
    <property type="entry name" value="GTP-bd_TrmE_N"/>
</dbReference>
<feature type="transmembrane region" description="Helical" evidence="6">
    <location>
        <begin position="536"/>
        <end position="558"/>
    </location>
</feature>
<feature type="transmembrane region" description="Helical" evidence="6">
    <location>
        <begin position="1036"/>
        <end position="1054"/>
    </location>
</feature>
<dbReference type="PANTHER" id="PTHR42714:SF2">
    <property type="entry name" value="TRNA MODIFICATION GTPASE GTPBP3, MITOCHONDRIAL"/>
    <property type="match status" value="1"/>
</dbReference>
<dbReference type="Gene3D" id="2.60.40.10">
    <property type="entry name" value="Immunoglobulins"/>
    <property type="match status" value="2"/>
</dbReference>
<comment type="similarity">
    <text evidence="1">Belongs to the TRAFAC class TrmE-Era-EngA-EngB-Septin-like GTPase superfamily. TrmE GTPase family.</text>
</comment>
<dbReference type="Pfam" id="PF05345">
    <property type="entry name" value="He_PIG"/>
    <property type="match status" value="1"/>
</dbReference>
<dbReference type="GO" id="GO:0016020">
    <property type="term" value="C:membrane"/>
    <property type="evidence" value="ECO:0007669"/>
    <property type="project" value="InterPro"/>
</dbReference>
<feature type="region of interest" description="Disordered" evidence="5">
    <location>
        <begin position="1112"/>
        <end position="1174"/>
    </location>
</feature>
<dbReference type="Gene3D" id="1.20.120.430">
    <property type="entry name" value="tRNA modification GTPase MnmE domain 2"/>
    <property type="match status" value="1"/>
</dbReference>
<dbReference type="InterPro" id="IPR027417">
    <property type="entry name" value="P-loop_NTPase"/>
</dbReference>
<dbReference type="GO" id="GO:0005739">
    <property type="term" value="C:mitochondrion"/>
    <property type="evidence" value="ECO:0007669"/>
    <property type="project" value="TreeGrafter"/>
</dbReference>
<dbReference type="CDD" id="cd04164">
    <property type="entry name" value="trmE"/>
    <property type="match status" value="1"/>
</dbReference>
<sequence>MIRAQLKRKTCGLNISHNIIPSLRKQNLTTIFDSKSAKRVAHRILSTWLPNPSSIAHYHIHSQDHGLIPSPLERDTIFALSTPPGKGAIAVIRISGSRSRELYAKLLRPTTEHESRRSIQPWKLERSRLIEPGTGEVLDDALAVFFRGPRSFTTEDSLELHLHSSRAVIAAALRVLSAQPGCRLAEPGEFTRRALLSGRIDLTQAEGLADLINAETEAQRKGAMRVAEGNSRRRFESIRNEIIRCRTLAEALIDFGEGEEIEDGVWTQLVEQTTGLVTLIRSHLDDNRRGEILRSGVKLAIFGAPNAGKSSLLNYLAARPAAIVTPIAGTTRDVLEVSLDIGGIPVRVSDTAGLRYLLDRDSESDTVEQIGIERAKKAVEEADVRLCVISLEELSSVGINNEVSALLTPDTAILLNKIDKVEPEDLEKSRSIFPNRHVWIGSVTNDVGMTPFVEGIAQLLKEKFESSEMDEEPLITHARHRIHMQAAVQYLEASLTYGPEELVFVAEELRYASQELGKVTGEIGIEDILDVLFSKFFAYVLFFLVFGQLCLAAPTVTIPTAVEVVHRAESVIVNHPVTIQNVPVAQLGVSYAFQLDPKTFVVADSDSGAMLKTPPTVTWERNSDSPAWLKFDSEKLIFSGTPNAIPNLPIRLQLVAMASETSGQNHTAFDLYISDAPTPKVISTLESQQNQELIRLKNASYLTLSTGVWIHPGTAFSVQLQAFCDRSTENSALYYSAYHPSNTTIDALPQWLKFDNNTLTFSGVTPIEPSATDVVLRCSNVFGAGGPEQRMKIEVAEYMLELDSPVLPFQFTPGVMFTYNFHWLWHQLYLDGKFFAQAFSHMRFSNDSSNVPGLDVENSDDIGISFKLDEYSWLSFDRTNQTIYGIPPITQVLPIFPPIPLNITCRGREINAEIYVTSLAASAWIQSARPAAISLRPGIPFTYDFTLELFESVASNPKWDVFVRFDDPFDQTSWLKFDPTTRVISGTAPINSPPRDITALATSNAWGFNTTTSYIITIDNPGYTPPAPKFVWNQTMIALLISLIIVVLFLAMTICICCGLREGCLVSYPTLVTYYRGSRPSSQTLVDTNSEFVVGCCSGLEAGNKGDEIQAHTEKEAETHTAPIAAPEHRDTPVSTRTAQPPLATEVAPANASDPLPIPPTVQDQSDAAEPRAKSVKKYGLGRHLVFLKKRVLFGKGGMKHTSNRKIVAIPSNTNPNNTAFIPMWNGHIYQTPELLAAEERNWKMRRQERKARLKREYFARKQAENTGVETRTDAPEEKQNAFHPDAPRRFGIFEQLAAMEDLDRKGPANMRGESMPRSRLVEVGENRFFDDTMLDRSEVGSSEFSSLASWETLSESSLPNMVLCYGQLGRRKMKEGVSPHGIPSGVDLPIQPMNCTQELPGPTEDTSTDEIIIDRIAHSLDPKDDLNREHSSVPKNEIREPLKEIDNDNNGSTVVTYSPIKRKGKGVARGEHGSPTSQHSPTFKMLAHQRFRASVDSKLGSPMSRARALTYTSPSARSIGSVVSRAGVNVSPTISLADVVRVGSSGMQFYFVPAKTKFCFKVQPIEAVSKVKGKQKSKLVKDVLYEAEVDGHFNTEMPVWLHFNSSTLEFSGQAPDTRELLQYSMRVVSRPANKIVCQLLMAVARPPLLAVAQASLGSPTGGLDTPGASPCRRSPGLLYSPHNSRGFGSPLHSSRSIMSKFGSNLSMSSVVFHFNQDGVEVFVVPATTNFCFEVPIAKVDGVSKSTGLAFGRAGASPYSIQLEQCDVDTIPHWLHFVPSSMEFWGEAPSVDDRLHVVMRIIHKRSNEVVGRIAIVITHMDDVTQLQAYFGYSRSNDGLSVVEEVSSILSDDPQDGIILTGPETPKRPQNPVPTSSSYAPSSWRAISPGSRRSLAYTSPSRRNLGLGTPGNRSNRRLRMKTPMSARQTGCEDYDSVMFEGHSYYSESLCGPELSTLPGRAIPNAALDAVSRAASREGSVHLSSDKSIFIVPSMMNNVEYYVIPPGVDFRFLIGLPIVKTISRSGCDPEYDVQVEPEAKDGWKVPHWLHARIDEELHAIEVVGSTHDVEQHEEYTLIVCYAENDEEVKRARVVVALDVNA</sequence>
<comment type="caution">
    <text evidence="8">The sequence shown here is derived from an EMBL/GenBank/DDBJ whole genome shotgun (WGS) entry which is preliminary data.</text>
</comment>
<dbReference type="InterPro" id="IPR027368">
    <property type="entry name" value="MnmE_dom2"/>
</dbReference>
<dbReference type="PANTHER" id="PTHR42714">
    <property type="entry name" value="TRNA MODIFICATION GTPASE GTPBP3"/>
    <property type="match status" value="1"/>
</dbReference>
<dbReference type="PROSITE" id="PS51709">
    <property type="entry name" value="G_TRME"/>
    <property type="match status" value="1"/>
</dbReference>
<feature type="region of interest" description="Disordered" evidence="5">
    <location>
        <begin position="1852"/>
        <end position="1916"/>
    </location>
</feature>
<feature type="domain" description="TrmE-type G" evidence="7">
    <location>
        <begin position="296"/>
        <end position="461"/>
    </location>
</feature>
<keyword evidence="6" id="KW-1133">Transmembrane helix</keyword>
<keyword evidence="6" id="KW-0472">Membrane</keyword>
<evidence type="ECO:0000256" key="5">
    <source>
        <dbReference type="SAM" id="MobiDB-lite"/>
    </source>
</evidence>
<keyword evidence="2" id="KW-0819">tRNA processing</keyword>
<dbReference type="GO" id="GO:0030488">
    <property type="term" value="P:tRNA methylation"/>
    <property type="evidence" value="ECO:0007669"/>
    <property type="project" value="TreeGrafter"/>
</dbReference>
<dbReference type="InterPro" id="IPR025867">
    <property type="entry name" value="MnmE_helical"/>
</dbReference>
<dbReference type="HAMAP" id="MF_00379">
    <property type="entry name" value="GTPase_MnmE"/>
    <property type="match status" value="1"/>
</dbReference>
<keyword evidence="4" id="KW-0342">GTP-binding</keyword>
<dbReference type="InterPro" id="IPR031168">
    <property type="entry name" value="G_TrmE"/>
</dbReference>
<protein>
    <recommendedName>
        <fullName evidence="7">TrmE-type G domain-containing protein</fullName>
    </recommendedName>
</protein>
<dbReference type="InterPro" id="IPR005225">
    <property type="entry name" value="Small_GTP-bd"/>
</dbReference>
<keyword evidence="6" id="KW-0812">Transmembrane</keyword>
<gene>
    <name evidence="8" type="ORF">RDB_LOCUS30525</name>
</gene>
<dbReference type="EMBL" id="CAJMWT010001308">
    <property type="protein sequence ID" value="CAE6391412.1"/>
    <property type="molecule type" value="Genomic_DNA"/>
</dbReference>
<dbReference type="GO" id="GO:0002098">
    <property type="term" value="P:tRNA wobble uridine modification"/>
    <property type="evidence" value="ECO:0007669"/>
    <property type="project" value="TreeGrafter"/>
</dbReference>
<dbReference type="InterPro" id="IPR013783">
    <property type="entry name" value="Ig-like_fold"/>
</dbReference>
<evidence type="ECO:0000256" key="4">
    <source>
        <dbReference type="ARBA" id="ARBA00023134"/>
    </source>
</evidence>
<dbReference type="Pfam" id="PF10396">
    <property type="entry name" value="TrmE_N"/>
    <property type="match status" value="1"/>
</dbReference>
<dbReference type="Gene3D" id="3.30.1360.120">
    <property type="entry name" value="Probable tRNA modification gtpase trme, domain 1"/>
    <property type="match status" value="1"/>
</dbReference>
<dbReference type="InterPro" id="IPR015919">
    <property type="entry name" value="Cadherin-like_sf"/>
</dbReference>
<evidence type="ECO:0000256" key="3">
    <source>
        <dbReference type="ARBA" id="ARBA00022741"/>
    </source>
</evidence>
<dbReference type="Proteomes" id="UP000663843">
    <property type="component" value="Unassembled WGS sequence"/>
</dbReference>
<dbReference type="SUPFAM" id="SSF116878">
    <property type="entry name" value="TrmE connector domain"/>
    <property type="match status" value="1"/>
</dbReference>
<organism evidence="8 9">
    <name type="scientific">Rhizoctonia solani</name>
    <dbReference type="NCBI Taxonomy" id="456999"/>
    <lineage>
        <taxon>Eukaryota</taxon>
        <taxon>Fungi</taxon>
        <taxon>Dikarya</taxon>
        <taxon>Basidiomycota</taxon>
        <taxon>Agaricomycotina</taxon>
        <taxon>Agaricomycetes</taxon>
        <taxon>Cantharellales</taxon>
        <taxon>Ceratobasidiaceae</taxon>
        <taxon>Rhizoctonia</taxon>
    </lineage>
</organism>
<evidence type="ECO:0000313" key="8">
    <source>
        <dbReference type="EMBL" id="CAE6391412.1"/>
    </source>
</evidence>
<dbReference type="CDD" id="cd14858">
    <property type="entry name" value="TrmE_N"/>
    <property type="match status" value="1"/>
</dbReference>
<dbReference type="InterPro" id="IPR006073">
    <property type="entry name" value="GTP-bd"/>
</dbReference>
<evidence type="ECO:0000259" key="7">
    <source>
        <dbReference type="PROSITE" id="PS51709"/>
    </source>
</evidence>
<dbReference type="SUPFAM" id="SSF49313">
    <property type="entry name" value="Cadherin-like"/>
    <property type="match status" value="3"/>
</dbReference>
<reference evidence="8" key="1">
    <citation type="submission" date="2021-01" db="EMBL/GenBank/DDBJ databases">
        <authorList>
            <person name="Kaushik A."/>
        </authorList>
    </citation>
    <scope>NUCLEOTIDE SEQUENCE</scope>
    <source>
        <strain evidence="8">AG2-2IIIB</strain>
    </source>
</reference>
<dbReference type="NCBIfam" id="NF003661">
    <property type="entry name" value="PRK05291.1-3"/>
    <property type="match status" value="1"/>
</dbReference>
<evidence type="ECO:0000256" key="1">
    <source>
        <dbReference type="ARBA" id="ARBA00011043"/>
    </source>
</evidence>
<dbReference type="GO" id="GO:0005509">
    <property type="term" value="F:calcium ion binding"/>
    <property type="evidence" value="ECO:0007669"/>
    <property type="project" value="InterPro"/>
</dbReference>
<dbReference type="InterPro" id="IPR004520">
    <property type="entry name" value="GTPase_MnmE"/>
</dbReference>
<dbReference type="Pfam" id="PF12631">
    <property type="entry name" value="MnmE_helical"/>
    <property type="match status" value="1"/>
</dbReference>
<evidence type="ECO:0000256" key="6">
    <source>
        <dbReference type="SAM" id="Phobius"/>
    </source>
</evidence>
<dbReference type="GO" id="GO:0003924">
    <property type="term" value="F:GTPase activity"/>
    <property type="evidence" value="ECO:0007669"/>
    <property type="project" value="InterPro"/>
</dbReference>
<keyword evidence="3" id="KW-0547">Nucleotide-binding</keyword>
<evidence type="ECO:0000256" key="2">
    <source>
        <dbReference type="ARBA" id="ARBA00022694"/>
    </source>
</evidence>
<name>A0A8H2WNL3_9AGAM</name>
<dbReference type="Pfam" id="PF01926">
    <property type="entry name" value="MMR_HSR1"/>
    <property type="match status" value="1"/>
</dbReference>
<feature type="compositionally biased region" description="Basic and acidic residues" evidence="5">
    <location>
        <begin position="1271"/>
        <end position="1284"/>
    </location>
</feature>
<feature type="region of interest" description="Disordered" evidence="5">
    <location>
        <begin position="1265"/>
        <end position="1284"/>
    </location>
</feature>
<dbReference type="SUPFAM" id="SSF52540">
    <property type="entry name" value="P-loop containing nucleoside triphosphate hydrolases"/>
    <property type="match status" value="1"/>
</dbReference>